<dbReference type="Proteomes" id="UP000288716">
    <property type="component" value="Unassembled WGS sequence"/>
</dbReference>
<feature type="domain" description="C2" evidence="7">
    <location>
        <begin position="311"/>
        <end position="433"/>
    </location>
</feature>
<comment type="caution">
    <text evidence="8">The sequence shown here is derived from an EMBL/GenBank/DDBJ whole genome shotgun (WGS) entry which is preliminary data.</text>
</comment>
<dbReference type="SUPFAM" id="SSF49562">
    <property type="entry name" value="C2 domain (Calcium/lipid-binding domain, CaLB)"/>
    <property type="match status" value="3"/>
</dbReference>
<name>A0A443SBS5_9ACAR</name>
<dbReference type="InterPro" id="IPR000008">
    <property type="entry name" value="C2_dom"/>
</dbReference>
<keyword evidence="4 6" id="KW-1133">Transmembrane helix</keyword>
<dbReference type="CDD" id="cd04037">
    <property type="entry name" value="C2E_Ferlin"/>
    <property type="match status" value="1"/>
</dbReference>
<keyword evidence="5 6" id="KW-0472">Membrane</keyword>
<dbReference type="STRING" id="299467.A0A443SBS5"/>
<dbReference type="SMART" id="SM00239">
    <property type="entry name" value="C2"/>
    <property type="match status" value="2"/>
</dbReference>
<dbReference type="Pfam" id="PF16165">
    <property type="entry name" value="Ferlin_C"/>
    <property type="match status" value="1"/>
</dbReference>
<gene>
    <name evidence="8" type="ORF">B4U80_07694</name>
</gene>
<dbReference type="Pfam" id="PF00168">
    <property type="entry name" value="C2"/>
    <property type="match status" value="3"/>
</dbReference>
<dbReference type="VEuPathDB" id="VectorBase:LDEU007051"/>
<evidence type="ECO:0000313" key="8">
    <source>
        <dbReference type="EMBL" id="RWS24989.1"/>
    </source>
</evidence>
<protein>
    <submittedName>
        <fullName evidence="8">Otoferlin-like protein</fullName>
    </submittedName>
</protein>
<comment type="subcellular location">
    <subcellularLocation>
        <location evidence="1">Membrane</location>
        <topology evidence="1">Single-pass membrane protein</topology>
    </subcellularLocation>
</comment>
<evidence type="ECO:0000256" key="1">
    <source>
        <dbReference type="ARBA" id="ARBA00004167"/>
    </source>
</evidence>
<feature type="non-terminal residue" evidence="8">
    <location>
        <position position="1"/>
    </location>
</feature>
<dbReference type="InterPro" id="IPR037725">
    <property type="entry name" value="C2F_Ferlin"/>
</dbReference>
<evidence type="ECO:0000256" key="6">
    <source>
        <dbReference type="SAM" id="Phobius"/>
    </source>
</evidence>
<dbReference type="OrthoDB" id="6497339at2759"/>
<dbReference type="InterPro" id="IPR032362">
    <property type="entry name" value="Ferlin_C"/>
</dbReference>
<evidence type="ECO:0000256" key="2">
    <source>
        <dbReference type="ARBA" id="ARBA00022692"/>
    </source>
</evidence>
<dbReference type="InterPro" id="IPR037724">
    <property type="entry name" value="C2E_Ferlin"/>
</dbReference>
<evidence type="ECO:0000256" key="5">
    <source>
        <dbReference type="ARBA" id="ARBA00023136"/>
    </source>
</evidence>
<dbReference type="PANTHER" id="PTHR12546">
    <property type="entry name" value="FER-1-LIKE"/>
    <property type="match status" value="1"/>
</dbReference>
<evidence type="ECO:0000259" key="7">
    <source>
        <dbReference type="PROSITE" id="PS50004"/>
    </source>
</evidence>
<dbReference type="PANTHER" id="PTHR12546:SF60">
    <property type="entry name" value="MISFIRE, ISOFORM F"/>
    <property type="match status" value="1"/>
</dbReference>
<dbReference type="CDD" id="cd08374">
    <property type="entry name" value="C2F_Ferlin"/>
    <property type="match status" value="1"/>
</dbReference>
<dbReference type="GO" id="GO:0016020">
    <property type="term" value="C:membrane"/>
    <property type="evidence" value="ECO:0007669"/>
    <property type="project" value="UniProtKB-SubCell"/>
</dbReference>
<evidence type="ECO:0000256" key="3">
    <source>
        <dbReference type="ARBA" id="ARBA00022737"/>
    </source>
</evidence>
<sequence>AYVTPSLCWFDLWRGREEAGQLLAAFELIQISDEDNELFYPKMLPLSFRTISGHQKEVYAVPDQIRPTLSKYKMEVLFWGLRDLKKTQFSSIDRPKVEIDCCGNTLSSTTIAHFKRHPNFSEPVASIDLQLPDQDIYCPPITIRVVDCKAFGRNVLIGSHTIKSIFKYVYREGVVKNPSTEVLYNKEINLNPKLYFAPEIEEPEKPVKKVVEGQKEKSEESEEEVLDWWSRYYASKESSSRRSNSVNATNEKVPFHQHFKIYPCELENAPELQKGHSLLQLFELTRGKKLANEENPNRCVGNFRGALCLYKLPMLIPSVFDVMATNEPVNLLIRVYIVKATDLCPTDMGGKADPYVVLTLGNKKVSDKENYVPNQLNPVFGKCFEFNATFPQDCFLTVQIKDHDLIGSNEMIGETRIDLEHRFYSYYRMSCGLAKVYETKGANKWRDSAKPTTILTQLCKYMRTTATFETNTVKMGNILFTFKDPEVEKQKAINEPRTQQKLVKQKVEEKNEINKIEEEKPLDNEQMALAILNNLEKAVGVPLCSEHVETRPLYHPDKPGVERGQIEMWIDMFPSDLPQPPPATDITPRKPISYELRVIIWNTDEVILEEENVLTGEKMSDIYVKGWLTDSNEQQSTDIHYRSLTGEGNFNWRFIFPFEYSPSDEKIIITKKESMFSWDETETKIPPKLYLQVWDADMVSADDFLGALTLDLTHFVRGAKTSLSCTLDMVTKQKDFPKMSIFTNKRIKAWWPFTDKNEEGETILTGKVEAEFHLLTKEEAEASPAGLGRSEPDPLDKPNRPETSFMWFMNPFKTLKYVIWRNFKSKIIKGLIFLFLVLFFILFVYAAPGLTARKIMDAI</sequence>
<dbReference type="Gene3D" id="2.60.40.150">
    <property type="entry name" value="C2 domain"/>
    <property type="match status" value="2"/>
</dbReference>
<dbReference type="Pfam" id="PF22901">
    <property type="entry name" value="dsrm_Ferlin"/>
    <property type="match status" value="1"/>
</dbReference>
<reference evidence="8 9" key="1">
    <citation type="journal article" date="2018" name="Gigascience">
        <title>Genomes of trombidid mites reveal novel predicted allergens and laterally-transferred genes associated with secondary metabolism.</title>
        <authorList>
            <person name="Dong X."/>
            <person name="Chaisiri K."/>
            <person name="Xia D."/>
            <person name="Armstrong S.D."/>
            <person name="Fang Y."/>
            <person name="Donnelly M.J."/>
            <person name="Kadowaki T."/>
            <person name="McGarry J.W."/>
            <person name="Darby A.C."/>
            <person name="Makepeace B.L."/>
        </authorList>
    </citation>
    <scope>NUCLEOTIDE SEQUENCE [LARGE SCALE GENOMIC DNA]</scope>
    <source>
        <strain evidence="8">UoL-UT</strain>
    </source>
</reference>
<accession>A0A443SBS5</accession>
<dbReference type="CDD" id="cd00030">
    <property type="entry name" value="C2"/>
    <property type="match status" value="1"/>
</dbReference>
<proteinExistence type="predicted"/>
<dbReference type="InterPro" id="IPR037721">
    <property type="entry name" value="Ferlin"/>
</dbReference>
<dbReference type="EMBL" id="NCKV01004180">
    <property type="protein sequence ID" value="RWS24989.1"/>
    <property type="molecule type" value="Genomic_DNA"/>
</dbReference>
<evidence type="ECO:0000256" key="4">
    <source>
        <dbReference type="ARBA" id="ARBA00022989"/>
    </source>
</evidence>
<keyword evidence="2 6" id="KW-0812">Transmembrane</keyword>
<dbReference type="InterPro" id="IPR055072">
    <property type="entry name" value="Ferlin_DSRM"/>
</dbReference>
<organism evidence="8 9">
    <name type="scientific">Leptotrombidium deliense</name>
    <dbReference type="NCBI Taxonomy" id="299467"/>
    <lineage>
        <taxon>Eukaryota</taxon>
        <taxon>Metazoa</taxon>
        <taxon>Ecdysozoa</taxon>
        <taxon>Arthropoda</taxon>
        <taxon>Chelicerata</taxon>
        <taxon>Arachnida</taxon>
        <taxon>Acari</taxon>
        <taxon>Acariformes</taxon>
        <taxon>Trombidiformes</taxon>
        <taxon>Prostigmata</taxon>
        <taxon>Anystina</taxon>
        <taxon>Parasitengona</taxon>
        <taxon>Trombiculoidea</taxon>
        <taxon>Trombiculidae</taxon>
        <taxon>Leptotrombidium</taxon>
    </lineage>
</organism>
<feature type="transmembrane region" description="Helical" evidence="6">
    <location>
        <begin position="827"/>
        <end position="847"/>
    </location>
</feature>
<keyword evidence="9" id="KW-1185">Reference proteome</keyword>
<feature type="domain" description="C2" evidence="7">
    <location>
        <begin position="576"/>
        <end position="725"/>
    </location>
</feature>
<dbReference type="PROSITE" id="PS50004">
    <property type="entry name" value="C2"/>
    <property type="match status" value="3"/>
</dbReference>
<dbReference type="GO" id="GO:0007009">
    <property type="term" value="P:plasma membrane organization"/>
    <property type="evidence" value="ECO:0007669"/>
    <property type="project" value="TreeGrafter"/>
</dbReference>
<dbReference type="InterPro" id="IPR035892">
    <property type="entry name" value="C2_domain_sf"/>
</dbReference>
<dbReference type="AlphaFoldDB" id="A0A443SBS5"/>
<feature type="domain" description="C2" evidence="7">
    <location>
        <begin position="55"/>
        <end position="178"/>
    </location>
</feature>
<keyword evidence="3" id="KW-0677">Repeat</keyword>
<evidence type="ECO:0000313" key="9">
    <source>
        <dbReference type="Proteomes" id="UP000288716"/>
    </source>
</evidence>